<comment type="pathway">
    <text evidence="9">Isoprenoid biosynthesis; isopentenyl diphosphate biosynthesis via DXP pathway; isopentenyl diphosphate from 1-deoxy-D-xylulose 5-phosphate: step 3/6.</text>
</comment>
<dbReference type="EMBL" id="AGZR01000005">
    <property type="protein sequence ID" value="EPD33252.1"/>
    <property type="molecule type" value="Genomic_DNA"/>
</dbReference>
<dbReference type="GO" id="GO:0016114">
    <property type="term" value="P:terpenoid biosynthetic process"/>
    <property type="evidence" value="ECO:0007669"/>
    <property type="project" value="UniProtKB-UniRule"/>
</dbReference>
<evidence type="ECO:0000313" key="12">
    <source>
        <dbReference type="EMBL" id="EPD33252.1"/>
    </source>
</evidence>
<dbReference type="Gene3D" id="3.30.70.890">
    <property type="entry name" value="GHMP kinase, C-terminal domain"/>
    <property type="match status" value="1"/>
</dbReference>
<dbReference type="HOGENOM" id="CLU_053057_1_1_11"/>
<comment type="catalytic activity">
    <reaction evidence="9">
        <text>4-CDP-2-C-methyl-D-erythritol + ATP = 4-CDP-2-C-methyl-D-erythritol 2-phosphate + ADP + H(+)</text>
        <dbReference type="Rhea" id="RHEA:18437"/>
        <dbReference type="ChEBI" id="CHEBI:15378"/>
        <dbReference type="ChEBI" id="CHEBI:30616"/>
        <dbReference type="ChEBI" id="CHEBI:57823"/>
        <dbReference type="ChEBI" id="CHEBI:57919"/>
        <dbReference type="ChEBI" id="CHEBI:456216"/>
        <dbReference type="EC" id="2.7.1.148"/>
    </reaction>
</comment>
<comment type="caution">
    <text evidence="12">The sequence shown here is derived from an EMBL/GenBank/DDBJ whole genome shotgun (WGS) entry which is preliminary data.</text>
</comment>
<dbReference type="NCBIfam" id="NF002870">
    <property type="entry name" value="PRK03188.1"/>
    <property type="match status" value="1"/>
</dbReference>
<organism evidence="12 13">
    <name type="scientific">Propionimicrobium lymphophilum ACS-093-V-SCH5</name>
    <dbReference type="NCBI Taxonomy" id="883161"/>
    <lineage>
        <taxon>Bacteria</taxon>
        <taxon>Bacillati</taxon>
        <taxon>Actinomycetota</taxon>
        <taxon>Actinomycetes</taxon>
        <taxon>Propionibacteriales</taxon>
        <taxon>Propionibacteriaceae</taxon>
        <taxon>Propionimicrobium</taxon>
    </lineage>
</organism>
<protein>
    <recommendedName>
        <fullName evidence="3 9">4-diphosphocytidyl-2-C-methyl-D-erythritol kinase</fullName>
        <shortName evidence="9">CMK</shortName>
        <ecNumber evidence="2 9">2.7.1.148</ecNumber>
    </recommendedName>
    <alternativeName>
        <fullName evidence="8 9">4-(cytidine-5'-diphospho)-2-C-methyl-D-erythritol kinase</fullName>
    </alternativeName>
</protein>
<dbReference type="InterPro" id="IPR014721">
    <property type="entry name" value="Ribsml_uS5_D2-typ_fold_subgr"/>
</dbReference>
<dbReference type="PATRIC" id="fig|883161.3.peg.783"/>
<dbReference type="STRING" id="883161.HMPREF9306_00784"/>
<evidence type="ECO:0000256" key="6">
    <source>
        <dbReference type="ARBA" id="ARBA00022777"/>
    </source>
</evidence>
<reference evidence="12 13" key="1">
    <citation type="submission" date="2013-04" db="EMBL/GenBank/DDBJ databases">
        <title>The Genome Sequence of Propionimicrobium lymphophilum ACS-093-V-SCH5.</title>
        <authorList>
            <consortium name="The Broad Institute Genomics Platform"/>
            <person name="Earl A."/>
            <person name="Ward D."/>
            <person name="Feldgarden M."/>
            <person name="Gevers D."/>
            <person name="Saerens B."/>
            <person name="Vaneechoutte M."/>
            <person name="Walker B."/>
            <person name="Young S."/>
            <person name="Zeng Q."/>
            <person name="Gargeya S."/>
            <person name="Fitzgerald M."/>
            <person name="Haas B."/>
            <person name="Abouelleil A."/>
            <person name="Allen A.W."/>
            <person name="Alvarado L."/>
            <person name="Arachchi H.M."/>
            <person name="Berlin A.M."/>
            <person name="Chapman S.B."/>
            <person name="Gainer-Dewar J."/>
            <person name="Goldberg J."/>
            <person name="Griggs A."/>
            <person name="Gujja S."/>
            <person name="Hansen M."/>
            <person name="Howarth C."/>
            <person name="Imamovic A."/>
            <person name="Ireland A."/>
            <person name="Larimer J."/>
            <person name="McCowan C."/>
            <person name="Murphy C."/>
            <person name="Pearson M."/>
            <person name="Poon T.W."/>
            <person name="Priest M."/>
            <person name="Roberts A."/>
            <person name="Saif S."/>
            <person name="Shea T."/>
            <person name="Sisk P."/>
            <person name="Sykes S."/>
            <person name="Wortman J."/>
            <person name="Nusbaum C."/>
            <person name="Birren B."/>
        </authorList>
    </citation>
    <scope>NUCLEOTIDE SEQUENCE [LARGE SCALE GENOMIC DNA]</scope>
    <source>
        <strain evidence="12 13">ACS-093-V-SCH5</strain>
    </source>
</reference>
<dbReference type="InterPro" id="IPR004424">
    <property type="entry name" value="IspE"/>
</dbReference>
<dbReference type="Pfam" id="PF00288">
    <property type="entry name" value="GHMP_kinases_N"/>
    <property type="match status" value="1"/>
</dbReference>
<keyword evidence="4 9" id="KW-0808">Transferase</keyword>
<feature type="domain" description="GHMP kinase N-terminal" evidence="10">
    <location>
        <begin position="70"/>
        <end position="149"/>
    </location>
</feature>
<evidence type="ECO:0000256" key="9">
    <source>
        <dbReference type="HAMAP-Rule" id="MF_00061"/>
    </source>
</evidence>
<feature type="active site" evidence="9">
    <location>
        <position position="13"/>
    </location>
</feature>
<dbReference type="RefSeq" id="WP_016455627.1">
    <property type="nucleotide sequence ID" value="NZ_KE150269.1"/>
</dbReference>
<evidence type="ECO:0000259" key="11">
    <source>
        <dbReference type="Pfam" id="PF08544"/>
    </source>
</evidence>
<name>S2WKS5_9ACTN</name>
<dbReference type="PANTHER" id="PTHR43527">
    <property type="entry name" value="4-DIPHOSPHOCYTIDYL-2-C-METHYL-D-ERYTHRITOL KINASE, CHLOROPLASTIC"/>
    <property type="match status" value="1"/>
</dbReference>
<evidence type="ECO:0000313" key="13">
    <source>
        <dbReference type="Proteomes" id="UP000014417"/>
    </source>
</evidence>
<dbReference type="GO" id="GO:0019288">
    <property type="term" value="P:isopentenyl diphosphate biosynthetic process, methylerythritol 4-phosphate pathway"/>
    <property type="evidence" value="ECO:0007669"/>
    <property type="project" value="UniProtKB-UniRule"/>
</dbReference>
<dbReference type="InterPro" id="IPR013750">
    <property type="entry name" value="GHMP_kinase_C_dom"/>
</dbReference>
<comment type="similarity">
    <text evidence="1 9">Belongs to the GHMP kinase family. IspE subfamily.</text>
</comment>
<evidence type="ECO:0000256" key="4">
    <source>
        <dbReference type="ARBA" id="ARBA00022679"/>
    </source>
</evidence>
<dbReference type="UniPathway" id="UPA00056">
    <property type="reaction ID" value="UER00094"/>
</dbReference>
<dbReference type="Proteomes" id="UP000014417">
    <property type="component" value="Unassembled WGS sequence"/>
</dbReference>
<proteinExistence type="inferred from homology"/>
<dbReference type="GO" id="GO:0050515">
    <property type="term" value="F:4-(cytidine 5'-diphospho)-2-C-methyl-D-erythritol kinase activity"/>
    <property type="evidence" value="ECO:0007669"/>
    <property type="project" value="UniProtKB-UniRule"/>
</dbReference>
<dbReference type="InterPro" id="IPR020568">
    <property type="entry name" value="Ribosomal_Su5_D2-typ_SF"/>
</dbReference>
<keyword evidence="6 9" id="KW-0418">Kinase</keyword>
<evidence type="ECO:0000256" key="5">
    <source>
        <dbReference type="ARBA" id="ARBA00022741"/>
    </source>
</evidence>
<evidence type="ECO:0000256" key="7">
    <source>
        <dbReference type="ARBA" id="ARBA00022840"/>
    </source>
</evidence>
<evidence type="ECO:0000256" key="2">
    <source>
        <dbReference type="ARBA" id="ARBA00012052"/>
    </source>
</evidence>
<keyword evidence="13" id="KW-1185">Reference proteome</keyword>
<dbReference type="PIRSF" id="PIRSF010376">
    <property type="entry name" value="IspE"/>
    <property type="match status" value="1"/>
</dbReference>
<keyword evidence="9" id="KW-0414">Isoprene biosynthesis</keyword>
<dbReference type="OrthoDB" id="3173073at2"/>
<keyword evidence="7 9" id="KW-0067">ATP-binding</keyword>
<evidence type="ECO:0000259" key="10">
    <source>
        <dbReference type="Pfam" id="PF00288"/>
    </source>
</evidence>
<dbReference type="SUPFAM" id="SSF54211">
    <property type="entry name" value="Ribosomal protein S5 domain 2-like"/>
    <property type="match status" value="1"/>
</dbReference>
<dbReference type="SUPFAM" id="SSF55060">
    <property type="entry name" value="GHMP Kinase, C-terminal domain"/>
    <property type="match status" value="1"/>
</dbReference>
<gene>
    <name evidence="9" type="primary">ispE</name>
    <name evidence="12" type="ORF">HMPREF9306_00784</name>
</gene>
<dbReference type="GO" id="GO:0005524">
    <property type="term" value="F:ATP binding"/>
    <property type="evidence" value="ECO:0007669"/>
    <property type="project" value="UniProtKB-UniRule"/>
</dbReference>
<evidence type="ECO:0000256" key="1">
    <source>
        <dbReference type="ARBA" id="ARBA00009684"/>
    </source>
</evidence>
<feature type="active site" evidence="9">
    <location>
        <position position="141"/>
    </location>
</feature>
<feature type="binding site" evidence="9">
    <location>
        <begin position="99"/>
        <end position="109"/>
    </location>
    <ligand>
        <name>ATP</name>
        <dbReference type="ChEBI" id="CHEBI:30616"/>
    </ligand>
</feature>
<dbReference type="Pfam" id="PF08544">
    <property type="entry name" value="GHMP_kinases_C"/>
    <property type="match status" value="1"/>
</dbReference>
<dbReference type="NCBIfam" id="TIGR00154">
    <property type="entry name" value="ispE"/>
    <property type="match status" value="1"/>
</dbReference>
<sequence length="303" mass="31520">MRVTNCTVRMPAKINLCLGVGPRRRDGFHELATVFQAVDLYDKISVRQAADITLTMPGSESENLPLGDKNLAVKAAKLLRLRHGSPDMGVHIEITKKIPVAGGMAGGSGNAAGVLLACNKLWGLDLSDEQLHALALELGSDVPFMLSGGTALGFGRGEELTQLPHSGKLNWVLATNRQGLSTPRVFETFDAMGANGDVSSPDDLVQALKRPDADAVAGLLRNDLQPAALSMRPDLKNILKAGIEAGALSGLVSGSGPTCVFLVKDRRAARKVGAAVGSCMGVASALAVSGPAVPSVRINTDGE</sequence>
<keyword evidence="5 9" id="KW-0547">Nucleotide-binding</keyword>
<comment type="function">
    <text evidence="9">Catalyzes the phosphorylation of the position 2 hydroxy group of 4-diphosphocytidyl-2C-methyl-D-erythritol.</text>
</comment>
<feature type="domain" description="GHMP kinase C-terminal" evidence="11">
    <location>
        <begin position="205"/>
        <end position="278"/>
    </location>
</feature>
<accession>S2WKS5</accession>
<dbReference type="HAMAP" id="MF_00061">
    <property type="entry name" value="IspE"/>
    <property type="match status" value="1"/>
</dbReference>
<dbReference type="InterPro" id="IPR036554">
    <property type="entry name" value="GHMP_kinase_C_sf"/>
</dbReference>
<dbReference type="PANTHER" id="PTHR43527:SF2">
    <property type="entry name" value="4-DIPHOSPHOCYTIDYL-2-C-METHYL-D-ERYTHRITOL KINASE, CHLOROPLASTIC"/>
    <property type="match status" value="1"/>
</dbReference>
<evidence type="ECO:0000256" key="3">
    <source>
        <dbReference type="ARBA" id="ARBA00017473"/>
    </source>
</evidence>
<dbReference type="EC" id="2.7.1.148" evidence="2 9"/>
<dbReference type="Gene3D" id="3.30.230.10">
    <property type="match status" value="1"/>
</dbReference>
<evidence type="ECO:0000256" key="8">
    <source>
        <dbReference type="ARBA" id="ARBA00032554"/>
    </source>
</evidence>
<dbReference type="AlphaFoldDB" id="S2WKS5"/>
<dbReference type="InterPro" id="IPR006204">
    <property type="entry name" value="GHMP_kinase_N_dom"/>
</dbReference>